<evidence type="ECO:0000313" key="2">
    <source>
        <dbReference type="EMBL" id="KAJ8390554.1"/>
    </source>
</evidence>
<proteinExistence type="predicted"/>
<accession>A0AAD7WC73</accession>
<sequence>MHTSMSLADVQEDEVDGSPELLKPSLDQENEEIVQKSEERINPRNTATTVWPALLRLEVSRELTFALRFRTELSLVLKFRSGRERRLGDGTKWTTTRASRKVQRGSCPPPRCRVILAQALSPGLQDPAWL</sequence>
<feature type="region of interest" description="Disordered" evidence="1">
    <location>
        <begin position="1"/>
        <end position="41"/>
    </location>
</feature>
<comment type="caution">
    <text evidence="2">The sequence shown here is derived from an EMBL/GenBank/DDBJ whole genome shotgun (WGS) entry which is preliminary data.</text>
</comment>
<name>A0AAD7WC73_9TELE</name>
<dbReference type="AlphaFoldDB" id="A0AAD7WC73"/>
<reference evidence="2" key="1">
    <citation type="journal article" date="2023" name="Science">
        <title>Genome structures resolve the early diversification of teleost fishes.</title>
        <authorList>
            <person name="Parey E."/>
            <person name="Louis A."/>
            <person name="Montfort J."/>
            <person name="Bouchez O."/>
            <person name="Roques C."/>
            <person name="Iampietro C."/>
            <person name="Lluch J."/>
            <person name="Castinel A."/>
            <person name="Donnadieu C."/>
            <person name="Desvignes T."/>
            <person name="Floi Bucao C."/>
            <person name="Jouanno E."/>
            <person name="Wen M."/>
            <person name="Mejri S."/>
            <person name="Dirks R."/>
            <person name="Jansen H."/>
            <person name="Henkel C."/>
            <person name="Chen W.J."/>
            <person name="Zahm M."/>
            <person name="Cabau C."/>
            <person name="Klopp C."/>
            <person name="Thompson A.W."/>
            <person name="Robinson-Rechavi M."/>
            <person name="Braasch I."/>
            <person name="Lecointre G."/>
            <person name="Bobe J."/>
            <person name="Postlethwait J.H."/>
            <person name="Berthelot C."/>
            <person name="Roest Crollius H."/>
            <person name="Guiguen Y."/>
        </authorList>
    </citation>
    <scope>NUCLEOTIDE SEQUENCE</scope>
    <source>
        <strain evidence="2">NC1722</strain>
    </source>
</reference>
<evidence type="ECO:0000256" key="1">
    <source>
        <dbReference type="SAM" id="MobiDB-lite"/>
    </source>
</evidence>
<dbReference type="Proteomes" id="UP001221898">
    <property type="component" value="Unassembled WGS sequence"/>
</dbReference>
<keyword evidence="3" id="KW-1185">Reference proteome</keyword>
<protein>
    <submittedName>
        <fullName evidence="2">Uncharacterized protein</fullName>
    </submittedName>
</protein>
<evidence type="ECO:0000313" key="3">
    <source>
        <dbReference type="Proteomes" id="UP001221898"/>
    </source>
</evidence>
<dbReference type="EMBL" id="JAINUG010000167">
    <property type="protein sequence ID" value="KAJ8390554.1"/>
    <property type="molecule type" value="Genomic_DNA"/>
</dbReference>
<gene>
    <name evidence="2" type="ORF">AAFF_G00101600</name>
</gene>
<organism evidence="2 3">
    <name type="scientific">Aldrovandia affinis</name>
    <dbReference type="NCBI Taxonomy" id="143900"/>
    <lineage>
        <taxon>Eukaryota</taxon>
        <taxon>Metazoa</taxon>
        <taxon>Chordata</taxon>
        <taxon>Craniata</taxon>
        <taxon>Vertebrata</taxon>
        <taxon>Euteleostomi</taxon>
        <taxon>Actinopterygii</taxon>
        <taxon>Neopterygii</taxon>
        <taxon>Teleostei</taxon>
        <taxon>Notacanthiformes</taxon>
        <taxon>Halosauridae</taxon>
        <taxon>Aldrovandia</taxon>
    </lineage>
</organism>